<dbReference type="InterPro" id="IPR019458">
    <property type="entry name" value="Est1-like_N"/>
</dbReference>
<dbReference type="InterPro" id="IPR018834">
    <property type="entry name" value="DNA/RNA-bd_Est1-type"/>
</dbReference>
<dbReference type="Proteomes" id="UP000298030">
    <property type="component" value="Unassembled WGS sequence"/>
</dbReference>
<dbReference type="EMBL" id="QPFP01000014">
    <property type="protein sequence ID" value="TEB32691.1"/>
    <property type="molecule type" value="Genomic_DNA"/>
</dbReference>
<feature type="compositionally biased region" description="Low complexity" evidence="1">
    <location>
        <begin position="901"/>
        <end position="911"/>
    </location>
</feature>
<dbReference type="PANTHER" id="PTHR15696">
    <property type="entry name" value="SMG-7 SUPPRESSOR WITH MORPHOLOGICAL EFFECT ON GENITALIA PROTEIN 7"/>
    <property type="match status" value="1"/>
</dbReference>
<dbReference type="Pfam" id="PF10374">
    <property type="entry name" value="EST1"/>
    <property type="match status" value="1"/>
</dbReference>
<organism evidence="4 5">
    <name type="scientific">Coprinellus micaceus</name>
    <name type="common">Glistening ink-cap mushroom</name>
    <name type="synonym">Coprinus micaceus</name>
    <dbReference type="NCBI Taxonomy" id="71717"/>
    <lineage>
        <taxon>Eukaryota</taxon>
        <taxon>Fungi</taxon>
        <taxon>Dikarya</taxon>
        <taxon>Basidiomycota</taxon>
        <taxon>Agaricomycotina</taxon>
        <taxon>Agaricomycetes</taxon>
        <taxon>Agaricomycetidae</taxon>
        <taxon>Agaricales</taxon>
        <taxon>Agaricineae</taxon>
        <taxon>Psathyrellaceae</taxon>
        <taxon>Coprinellus</taxon>
    </lineage>
</organism>
<dbReference type="InterPro" id="IPR011990">
    <property type="entry name" value="TPR-like_helical_dom_sf"/>
</dbReference>
<name>A0A4Y7TFA0_COPMI</name>
<feature type="region of interest" description="Disordered" evidence="1">
    <location>
        <begin position="625"/>
        <end position="680"/>
    </location>
</feature>
<feature type="region of interest" description="Disordered" evidence="1">
    <location>
        <begin position="874"/>
        <end position="917"/>
    </location>
</feature>
<feature type="region of interest" description="Disordered" evidence="1">
    <location>
        <begin position="92"/>
        <end position="111"/>
    </location>
</feature>
<dbReference type="STRING" id="71717.A0A4Y7TFA0"/>
<feature type="compositionally biased region" description="Basic residues" evidence="1">
    <location>
        <begin position="501"/>
        <end position="514"/>
    </location>
</feature>
<feature type="region of interest" description="Disordered" evidence="1">
    <location>
        <begin position="937"/>
        <end position="972"/>
    </location>
</feature>
<evidence type="ECO:0000313" key="4">
    <source>
        <dbReference type="EMBL" id="TEB32691.1"/>
    </source>
</evidence>
<evidence type="ECO:0000259" key="2">
    <source>
        <dbReference type="Pfam" id="PF10373"/>
    </source>
</evidence>
<feature type="compositionally biased region" description="Polar residues" evidence="1">
    <location>
        <begin position="874"/>
        <end position="893"/>
    </location>
</feature>
<sequence length="1013" mass="112452">MPEDLATIAREAKTLHQTLKELLKSKEPYDRDVEFQRKNLRKRHLTLLLLHPGAKESKDVETALWMQTSYAFISAYKQRITAIDRAIQANVVPRQSDGSKQQNQKHHSHGPVEYRKLLQRFRQFLAEEEKFWIQLVLRMHRAFGLTEADEALTALGLLSDTTTADGNALFPRGQASTSLGEKGSQLSTMSKALICLGDIARYRELYNESGGRPKAGQEAGAPARRGKIRRKGAPGIEAAPMARNYDRAQLRYEQARLLVPSEGNASHQLAIVATYLPDALVALMHYYRSLCVKQPYEPAADNMVTHITKTLQQWNRSRQERERILASPPVSIQNQVDILKNRLVILHACWQKNMEREAKEQERRVSDDFQRLVGERNLPWDLISAVIIVSQGGLWKHRMIRDGNTNAQSRREVARTPEANTILEWRIYHHLLDMHIALLDVGKHELRDVTPLVNIESDLAQRITATFRRTLPALRIASKWLRANLNYMMQDPEFKSQQQKAKSRGGKVLQKTRGKLSGDSTHTIRYWNRYSQFATALARAFPEVHLIPLSHPLEEDIDMRGFLPLKKMMGEGMSAKDRMSEAHPNEEQLMRISDLLSDAKALASMEDSPLLCENGVYQLKQSMIETPSRPPKNGHTPHGNSSDITPPVPKAPSMEESTDNISPATPKEEDAMTEVTSRTDDDIVNDAFKHVGFGAMDDDEGDDEIVWNPKASSPALSPLIQASPITPVKSAGGTIGNGYSAAGLPQQSVSPKQALKTPIGSPRAVAHPVTAQDLLQNVMSVGRKPGASIGALESPRVAPLLFGSDLSNQASIWSASRDEQLKFAGGPNQLGIQTSPRSFPHTLNAPHETLSTTSTWSSQTMHTPSASFQIPGNMHHQTSYPSSLSPLQNSAAGLSQHHRVSSLSHSHTPHLSPHKQYGGGNIPFSDPAIQAIAPPVPQFQHPQTSLPQTAVPQHSSLPFAQHQQHSSPGLSQWYDAPLDLGYSDGYPSHPSLHDRARSASQSYMTSALWGKIG</sequence>
<dbReference type="SUPFAM" id="SSF48452">
    <property type="entry name" value="TPR-like"/>
    <property type="match status" value="1"/>
</dbReference>
<keyword evidence="5" id="KW-1185">Reference proteome</keyword>
<dbReference type="Gene3D" id="1.25.40.10">
    <property type="entry name" value="Tetratricopeptide repeat domain"/>
    <property type="match status" value="1"/>
</dbReference>
<dbReference type="OrthoDB" id="69928at2759"/>
<dbReference type="Pfam" id="PF10373">
    <property type="entry name" value="EST1_DNA_bind"/>
    <property type="match status" value="1"/>
</dbReference>
<comment type="caution">
    <text evidence="4">The sequence shown here is derived from an EMBL/GenBank/DDBJ whole genome shotgun (WGS) entry which is preliminary data.</text>
</comment>
<gene>
    <name evidence="4" type="ORF">FA13DRAFT_1708724</name>
</gene>
<protein>
    <recommendedName>
        <fullName evidence="6">Protein SMG7</fullName>
    </recommendedName>
</protein>
<evidence type="ECO:0008006" key="6">
    <source>
        <dbReference type="Google" id="ProtNLM"/>
    </source>
</evidence>
<evidence type="ECO:0000313" key="5">
    <source>
        <dbReference type="Proteomes" id="UP000298030"/>
    </source>
</evidence>
<reference evidence="4 5" key="1">
    <citation type="journal article" date="2019" name="Nat. Ecol. Evol.">
        <title>Megaphylogeny resolves global patterns of mushroom evolution.</title>
        <authorList>
            <person name="Varga T."/>
            <person name="Krizsan K."/>
            <person name="Foldi C."/>
            <person name="Dima B."/>
            <person name="Sanchez-Garcia M."/>
            <person name="Sanchez-Ramirez S."/>
            <person name="Szollosi G.J."/>
            <person name="Szarkandi J.G."/>
            <person name="Papp V."/>
            <person name="Albert L."/>
            <person name="Andreopoulos W."/>
            <person name="Angelini C."/>
            <person name="Antonin V."/>
            <person name="Barry K.W."/>
            <person name="Bougher N.L."/>
            <person name="Buchanan P."/>
            <person name="Buyck B."/>
            <person name="Bense V."/>
            <person name="Catcheside P."/>
            <person name="Chovatia M."/>
            <person name="Cooper J."/>
            <person name="Damon W."/>
            <person name="Desjardin D."/>
            <person name="Finy P."/>
            <person name="Geml J."/>
            <person name="Haridas S."/>
            <person name="Hughes K."/>
            <person name="Justo A."/>
            <person name="Karasinski D."/>
            <person name="Kautmanova I."/>
            <person name="Kiss B."/>
            <person name="Kocsube S."/>
            <person name="Kotiranta H."/>
            <person name="LaButti K.M."/>
            <person name="Lechner B.E."/>
            <person name="Liimatainen K."/>
            <person name="Lipzen A."/>
            <person name="Lukacs Z."/>
            <person name="Mihaltcheva S."/>
            <person name="Morgado L.N."/>
            <person name="Niskanen T."/>
            <person name="Noordeloos M.E."/>
            <person name="Ohm R.A."/>
            <person name="Ortiz-Santana B."/>
            <person name="Ovrebo C."/>
            <person name="Racz N."/>
            <person name="Riley R."/>
            <person name="Savchenko A."/>
            <person name="Shiryaev A."/>
            <person name="Soop K."/>
            <person name="Spirin V."/>
            <person name="Szebenyi C."/>
            <person name="Tomsovsky M."/>
            <person name="Tulloss R.E."/>
            <person name="Uehling J."/>
            <person name="Grigoriev I.V."/>
            <person name="Vagvolgyi C."/>
            <person name="Papp T."/>
            <person name="Martin F.M."/>
            <person name="Miettinen O."/>
            <person name="Hibbett D.S."/>
            <person name="Nagy L.G."/>
        </authorList>
    </citation>
    <scope>NUCLEOTIDE SEQUENCE [LARGE SCALE GENOMIC DNA]</scope>
    <source>
        <strain evidence="4 5">FP101781</strain>
    </source>
</reference>
<evidence type="ECO:0000259" key="3">
    <source>
        <dbReference type="Pfam" id="PF10374"/>
    </source>
</evidence>
<feature type="region of interest" description="Disordered" evidence="1">
    <location>
        <begin position="494"/>
        <end position="516"/>
    </location>
</feature>
<feature type="compositionally biased region" description="Polar residues" evidence="1">
    <location>
        <begin position="940"/>
        <end position="970"/>
    </location>
</feature>
<dbReference type="InterPro" id="IPR045153">
    <property type="entry name" value="Est1/Ebs1-like"/>
</dbReference>
<dbReference type="PANTHER" id="PTHR15696:SF36">
    <property type="entry name" value="NONSENSE-MEDIATED MRNA DECAY FACTOR"/>
    <property type="match status" value="1"/>
</dbReference>
<feature type="domain" description="Telomerase activating protein Est1-like N-terminal" evidence="3">
    <location>
        <begin position="59"/>
        <end position="207"/>
    </location>
</feature>
<evidence type="ECO:0000256" key="1">
    <source>
        <dbReference type="SAM" id="MobiDB-lite"/>
    </source>
</evidence>
<accession>A0A4Y7TFA0</accession>
<proteinExistence type="predicted"/>
<dbReference type="AlphaFoldDB" id="A0A4Y7TFA0"/>
<feature type="domain" description="DNA/RNA-binding" evidence="2">
    <location>
        <begin position="252"/>
        <end position="567"/>
    </location>
</feature>